<evidence type="ECO:0000256" key="1">
    <source>
        <dbReference type="ARBA" id="ARBA00022723"/>
    </source>
</evidence>
<evidence type="ECO:0000313" key="6">
    <source>
        <dbReference type="EMBL" id="KAE9402274.1"/>
    </source>
</evidence>
<reference evidence="6" key="1">
    <citation type="journal article" date="2019" name="Environ. Microbiol.">
        <title>Fungal ecological strategies reflected in gene transcription - a case study of two litter decomposers.</title>
        <authorList>
            <person name="Barbi F."/>
            <person name="Kohler A."/>
            <person name="Barry K."/>
            <person name="Baskaran P."/>
            <person name="Daum C."/>
            <person name="Fauchery L."/>
            <person name="Ihrmark K."/>
            <person name="Kuo A."/>
            <person name="LaButti K."/>
            <person name="Lipzen A."/>
            <person name="Morin E."/>
            <person name="Grigoriev I.V."/>
            <person name="Henrissat B."/>
            <person name="Lindahl B."/>
            <person name="Martin F."/>
        </authorList>
    </citation>
    <scope>NUCLEOTIDE SEQUENCE</scope>
    <source>
        <strain evidence="6">JB14</strain>
    </source>
</reference>
<dbReference type="Proteomes" id="UP000799118">
    <property type="component" value="Unassembled WGS sequence"/>
</dbReference>
<name>A0A6A4HZY6_9AGAR</name>
<accession>A0A6A4HZY6</accession>
<protein>
    <recommendedName>
        <fullName evidence="5">MYND-type domain-containing protein</fullName>
    </recommendedName>
</protein>
<dbReference type="Pfam" id="PF01753">
    <property type="entry name" value="zf-MYND"/>
    <property type="match status" value="1"/>
</dbReference>
<evidence type="ECO:0000259" key="5">
    <source>
        <dbReference type="PROSITE" id="PS50865"/>
    </source>
</evidence>
<evidence type="ECO:0000313" key="7">
    <source>
        <dbReference type="Proteomes" id="UP000799118"/>
    </source>
</evidence>
<feature type="domain" description="MYND-type" evidence="5">
    <location>
        <begin position="59"/>
        <end position="96"/>
    </location>
</feature>
<evidence type="ECO:0000256" key="3">
    <source>
        <dbReference type="ARBA" id="ARBA00022833"/>
    </source>
</evidence>
<dbReference type="EMBL" id="ML769436">
    <property type="protein sequence ID" value="KAE9402274.1"/>
    <property type="molecule type" value="Genomic_DNA"/>
</dbReference>
<keyword evidence="1" id="KW-0479">Metal-binding</keyword>
<evidence type="ECO:0000256" key="4">
    <source>
        <dbReference type="PROSITE-ProRule" id="PRU00134"/>
    </source>
</evidence>
<evidence type="ECO:0000256" key="2">
    <source>
        <dbReference type="ARBA" id="ARBA00022771"/>
    </source>
</evidence>
<dbReference type="InterPro" id="IPR002893">
    <property type="entry name" value="Znf_MYND"/>
</dbReference>
<dbReference type="SUPFAM" id="SSF144232">
    <property type="entry name" value="HIT/MYND zinc finger-like"/>
    <property type="match status" value="1"/>
</dbReference>
<keyword evidence="2 4" id="KW-0863">Zinc-finger</keyword>
<sequence>MVLLAHNVKRIRIPSLSTLIQLEHLPYPSKHWQKLSLSNTCDYCDRHLQAIHNDVSTVCARCLSDRDIKLRTCSGCTLRRYCECQKNDWPQHRQMCLSSQQQHELRKLHGPHIDARHAAFERFSKKSRRIFSFLLFGSDVSQSHILLIYVNVEEHITTTSKPEFRFLFREAHIVTESNIVSLFQSRYKKPIQFEAAQTNCVRIWLVDDGLPVGLDVTNCVVECVNMQAIRRQVWPDMQCDWPQMMSRCLAEGRELPPDEVVYCTQADDQRVVDNQKWLKKNGENIVMVGLVAMGVQKNPKKLATECFVIKIDVQEETMPSPRFRRSVRHATVQTLEEIKKLYHYDLSGYGSGRHLMIQSLLVDPPRNSMRCIIVDNGLPFAKSIQLIAMAPEHFTHNYLKLSKRKVLGSDWLSSLKKLVDEK</sequence>
<dbReference type="OrthoDB" id="2879978at2759"/>
<dbReference type="GO" id="GO:0008270">
    <property type="term" value="F:zinc ion binding"/>
    <property type="evidence" value="ECO:0007669"/>
    <property type="project" value="UniProtKB-KW"/>
</dbReference>
<keyword evidence="3" id="KW-0862">Zinc</keyword>
<proteinExistence type="predicted"/>
<keyword evidence="7" id="KW-1185">Reference proteome</keyword>
<gene>
    <name evidence="6" type="ORF">BT96DRAFT_918287</name>
</gene>
<dbReference type="AlphaFoldDB" id="A0A6A4HZY6"/>
<dbReference type="PROSITE" id="PS50865">
    <property type="entry name" value="ZF_MYND_2"/>
    <property type="match status" value="1"/>
</dbReference>
<dbReference type="Gene3D" id="6.10.140.2220">
    <property type="match status" value="1"/>
</dbReference>
<organism evidence="6 7">
    <name type="scientific">Gymnopus androsaceus JB14</name>
    <dbReference type="NCBI Taxonomy" id="1447944"/>
    <lineage>
        <taxon>Eukaryota</taxon>
        <taxon>Fungi</taxon>
        <taxon>Dikarya</taxon>
        <taxon>Basidiomycota</taxon>
        <taxon>Agaricomycotina</taxon>
        <taxon>Agaricomycetes</taxon>
        <taxon>Agaricomycetidae</taxon>
        <taxon>Agaricales</taxon>
        <taxon>Marasmiineae</taxon>
        <taxon>Omphalotaceae</taxon>
        <taxon>Gymnopus</taxon>
    </lineage>
</organism>